<feature type="domain" description="AB hydrolase-1" evidence="2">
    <location>
        <begin position="23"/>
        <end position="266"/>
    </location>
</feature>
<keyword evidence="1" id="KW-0812">Transmembrane</keyword>
<evidence type="ECO:0000259" key="2">
    <source>
        <dbReference type="Pfam" id="PF00561"/>
    </source>
</evidence>
<sequence>MGVARHGAVKIAYEVEGPEDGVPLLLIMGLGLSMSFWPAGFRRRLVKHGFRVARFDNRDVGRSTHLTELGLPSPLVWVTHRWHGYALADMAGDAVAVLDDLGWTSAHVVGVSLGGMIAQTLACLHPDRVRTLTSISSTPASHIGRPHPRAVAALAPRPIRDREAAARRMVHIFRVVGSPGYHRDEEWIAEAARRDFDEAHDPNGARRQLAAILSAEDRRPLLRDLTMPVLVVHGTEDLLVRPAGGAETAQAVPGAKLVIFNGMGHDLPDALQPAITGDIAALAGNGAAPRT</sequence>
<dbReference type="Proteomes" id="UP001240150">
    <property type="component" value="Chromosome"/>
</dbReference>
<reference evidence="3 4" key="1">
    <citation type="submission" date="2023-06" db="EMBL/GenBank/DDBJ databases">
        <authorList>
            <person name="Yushchuk O."/>
            <person name="Binda E."/>
            <person name="Ruckert-Reed C."/>
            <person name="Fedorenko V."/>
            <person name="Kalinowski J."/>
            <person name="Marinelli F."/>
        </authorList>
    </citation>
    <scope>NUCLEOTIDE SEQUENCE [LARGE SCALE GENOMIC DNA]</scope>
    <source>
        <strain evidence="3 4">NRRL 3884</strain>
    </source>
</reference>
<keyword evidence="1" id="KW-0472">Membrane</keyword>
<dbReference type="Pfam" id="PF00561">
    <property type="entry name" value="Abhydrolase_1"/>
    <property type="match status" value="1"/>
</dbReference>
<evidence type="ECO:0000313" key="3">
    <source>
        <dbReference type="EMBL" id="WIM92913.1"/>
    </source>
</evidence>
<gene>
    <name evidence="3" type="ORF">ACTOB_004872</name>
</gene>
<dbReference type="RefSeq" id="WP_284914120.1">
    <property type="nucleotide sequence ID" value="NZ_CP126980.1"/>
</dbReference>
<dbReference type="InterPro" id="IPR000073">
    <property type="entry name" value="AB_hydrolase_1"/>
</dbReference>
<accession>A0ABY8W799</accession>
<keyword evidence="4" id="KW-1185">Reference proteome</keyword>
<dbReference type="Gene3D" id="3.40.50.1820">
    <property type="entry name" value="alpha/beta hydrolase"/>
    <property type="match status" value="1"/>
</dbReference>
<keyword evidence="1" id="KW-1133">Transmembrane helix</keyword>
<protein>
    <submittedName>
        <fullName evidence="3">Alpha/beta hydrolase</fullName>
    </submittedName>
</protein>
<name>A0ABY8W799_9ACTN</name>
<dbReference type="SUPFAM" id="SSF53474">
    <property type="entry name" value="alpha/beta-Hydrolases"/>
    <property type="match status" value="1"/>
</dbReference>
<keyword evidence="3" id="KW-0378">Hydrolase</keyword>
<dbReference type="InterPro" id="IPR029058">
    <property type="entry name" value="AB_hydrolase_fold"/>
</dbReference>
<dbReference type="PANTHER" id="PTHR43433:SF5">
    <property type="entry name" value="AB HYDROLASE-1 DOMAIN-CONTAINING PROTEIN"/>
    <property type="match status" value="1"/>
</dbReference>
<evidence type="ECO:0000313" key="4">
    <source>
        <dbReference type="Proteomes" id="UP001240150"/>
    </source>
</evidence>
<proteinExistence type="predicted"/>
<dbReference type="InterPro" id="IPR050471">
    <property type="entry name" value="AB_hydrolase"/>
</dbReference>
<feature type="transmembrane region" description="Helical" evidence="1">
    <location>
        <begin position="22"/>
        <end position="41"/>
    </location>
</feature>
<evidence type="ECO:0000256" key="1">
    <source>
        <dbReference type="SAM" id="Phobius"/>
    </source>
</evidence>
<dbReference type="EMBL" id="CP126980">
    <property type="protein sequence ID" value="WIM92913.1"/>
    <property type="molecule type" value="Genomic_DNA"/>
</dbReference>
<dbReference type="GO" id="GO:0016787">
    <property type="term" value="F:hydrolase activity"/>
    <property type="evidence" value="ECO:0007669"/>
    <property type="project" value="UniProtKB-KW"/>
</dbReference>
<organism evidence="3 4">
    <name type="scientific">Actinoplanes oblitus</name>
    <dbReference type="NCBI Taxonomy" id="3040509"/>
    <lineage>
        <taxon>Bacteria</taxon>
        <taxon>Bacillati</taxon>
        <taxon>Actinomycetota</taxon>
        <taxon>Actinomycetes</taxon>
        <taxon>Micromonosporales</taxon>
        <taxon>Micromonosporaceae</taxon>
        <taxon>Actinoplanes</taxon>
    </lineage>
</organism>
<dbReference type="PANTHER" id="PTHR43433">
    <property type="entry name" value="HYDROLASE, ALPHA/BETA FOLD FAMILY PROTEIN"/>
    <property type="match status" value="1"/>
</dbReference>